<gene>
    <name evidence="3" type="ORF">CLG85_00365</name>
    <name evidence="2" type="ORF">CLG85_016315</name>
</gene>
<dbReference type="AlphaFoldDB" id="A0A2A3K102"/>
<dbReference type="PANTHER" id="PTHR47129:SF1">
    <property type="entry name" value="NMRA-LIKE DOMAIN-CONTAINING PROTEIN"/>
    <property type="match status" value="1"/>
</dbReference>
<dbReference type="SUPFAM" id="SSF51735">
    <property type="entry name" value="NAD(P)-binding Rossmann-fold domains"/>
    <property type="match status" value="1"/>
</dbReference>
<dbReference type="RefSeq" id="WP_095880453.1">
    <property type="nucleotide sequence ID" value="NZ_NTHN02000031.1"/>
</dbReference>
<protein>
    <submittedName>
        <fullName evidence="3">NAD(P)-dependent oxidoreductase</fullName>
    </submittedName>
    <submittedName>
        <fullName evidence="2">SDR family oxidoreductase</fullName>
    </submittedName>
</protein>
<dbReference type="InterPro" id="IPR036291">
    <property type="entry name" value="NAD(P)-bd_dom_sf"/>
</dbReference>
<feature type="domain" description="NAD(P)-binding" evidence="1">
    <location>
        <begin position="11"/>
        <end position="189"/>
    </location>
</feature>
<dbReference type="EMBL" id="NTHN01000008">
    <property type="protein sequence ID" value="PBD21116.1"/>
    <property type="molecule type" value="Genomic_DNA"/>
</dbReference>
<dbReference type="Proteomes" id="UP000217448">
    <property type="component" value="Unassembled WGS sequence"/>
</dbReference>
<dbReference type="Pfam" id="PF13460">
    <property type="entry name" value="NAD_binding_10"/>
    <property type="match status" value="1"/>
</dbReference>
<evidence type="ECO:0000313" key="4">
    <source>
        <dbReference type="Proteomes" id="UP000217448"/>
    </source>
</evidence>
<dbReference type="PANTHER" id="PTHR47129">
    <property type="entry name" value="QUINONE OXIDOREDUCTASE 2"/>
    <property type="match status" value="1"/>
</dbReference>
<keyword evidence="4" id="KW-1185">Reference proteome</keyword>
<proteinExistence type="predicted"/>
<dbReference type="InterPro" id="IPR052718">
    <property type="entry name" value="NmrA-type_oxidoreductase"/>
</dbReference>
<evidence type="ECO:0000259" key="1">
    <source>
        <dbReference type="Pfam" id="PF13460"/>
    </source>
</evidence>
<dbReference type="OrthoDB" id="7771794at2"/>
<dbReference type="Gene3D" id="3.90.25.10">
    <property type="entry name" value="UDP-galactose 4-epimerase, domain 1"/>
    <property type="match status" value="1"/>
</dbReference>
<evidence type="ECO:0000313" key="3">
    <source>
        <dbReference type="EMBL" id="PBD21116.1"/>
    </source>
</evidence>
<sequence>MSDTLDYLITGATGQLGALVLKQLKAAAPGATIGALVRRPEAAGALEAQGFAVRVASYDDPAALDAAFTGVEKLLLISSSEVGKRAAQHDNVVNTAKKAGVKFVAYTSILKADSSPLTLLPGEHVATEQALAASGLDYALLRNGWYSENYVMGASAALEHGALIGAAGDGRISSAARADYAAAAVAVLTGKTPPRGTVYELAGDQSYTLADFAAALSELGGKEIPYVNMSEADYAAALEGAGLPVPVAQMLADSDNGAAQGGLYSEDKTLSTLIGHPTTPWTQTLAAGVSVKV</sequence>
<accession>A0A2A3K102</accession>
<name>A0A2A3K102_9RHOB</name>
<dbReference type="CDD" id="cd05269">
    <property type="entry name" value="TMR_SDR_a"/>
    <property type="match status" value="1"/>
</dbReference>
<comment type="caution">
    <text evidence="3">The sequence shown here is derived from an EMBL/GenBank/DDBJ whole genome shotgun (WGS) entry which is preliminary data.</text>
</comment>
<evidence type="ECO:0000313" key="2">
    <source>
        <dbReference type="EMBL" id="MCT4371795.1"/>
    </source>
</evidence>
<dbReference type="Gene3D" id="3.40.50.720">
    <property type="entry name" value="NAD(P)-binding Rossmann-like Domain"/>
    <property type="match status" value="1"/>
</dbReference>
<reference evidence="4" key="2">
    <citation type="submission" date="2023-07" db="EMBL/GenBank/DDBJ databases">
        <title>Yangia mangrovi SAOS 153D genome.</title>
        <authorList>
            <person name="Verma A."/>
            <person name="Pal Y."/>
            <person name="Sundharam S."/>
            <person name="Bisht B."/>
            <person name="Srinivasan K."/>
        </authorList>
    </citation>
    <scope>NUCLEOTIDE SEQUENCE [LARGE SCALE GENOMIC DNA]</scope>
    <source>
        <strain evidence="4">SAOS 153D</strain>
    </source>
</reference>
<dbReference type="InterPro" id="IPR016040">
    <property type="entry name" value="NAD(P)-bd_dom"/>
</dbReference>
<dbReference type="EMBL" id="NTHN02000031">
    <property type="protein sequence ID" value="MCT4371795.1"/>
    <property type="molecule type" value="Genomic_DNA"/>
</dbReference>
<reference evidence="2" key="3">
    <citation type="submission" date="2024-05" db="EMBL/GenBank/DDBJ databases">
        <title>Yangia mangrovi SAOS 153D genome.</title>
        <authorList>
            <person name="Verma A."/>
            <person name="Pal Y."/>
            <person name="Sundharam S."/>
            <person name="Bisht B."/>
            <person name="Srinivasan K."/>
        </authorList>
    </citation>
    <scope>NUCLEOTIDE SEQUENCE</scope>
    <source>
        <strain evidence="2">SAOS 153D</strain>
    </source>
</reference>
<reference evidence="3" key="1">
    <citation type="submission" date="2017-09" db="EMBL/GenBank/DDBJ databases">
        <title>Yangia sp. SAOS 153D whole genome sequencing.</title>
        <authorList>
            <person name="Verma A."/>
            <person name="Krishnamurthi S."/>
        </authorList>
    </citation>
    <scope>NUCLEOTIDE SEQUENCE [LARGE SCALE GENOMIC DNA]</scope>
    <source>
        <strain evidence="3">SAOS 153D</strain>
    </source>
</reference>
<organism evidence="3">
    <name type="scientific">Alloyangia mangrovi</name>
    <dbReference type="NCBI Taxonomy" id="1779329"/>
    <lineage>
        <taxon>Bacteria</taxon>
        <taxon>Pseudomonadati</taxon>
        <taxon>Pseudomonadota</taxon>
        <taxon>Alphaproteobacteria</taxon>
        <taxon>Rhodobacterales</taxon>
        <taxon>Roseobacteraceae</taxon>
        <taxon>Alloyangia</taxon>
    </lineage>
</organism>